<keyword evidence="10" id="KW-1185">Reference proteome</keyword>
<feature type="region of interest" description="Disordered" evidence="7">
    <location>
        <begin position="85"/>
        <end position="112"/>
    </location>
</feature>
<comment type="caution">
    <text evidence="9">The sequence shown here is derived from an EMBL/GenBank/DDBJ whole genome shotgun (WGS) entry which is preliminary data.</text>
</comment>
<dbReference type="InterPro" id="IPR038765">
    <property type="entry name" value="Papain-like_cys_pep_sf"/>
</dbReference>
<dbReference type="PANTHER" id="PTHR10183">
    <property type="entry name" value="CALPAIN"/>
    <property type="match status" value="1"/>
</dbReference>
<feature type="compositionally biased region" description="Pro residues" evidence="7">
    <location>
        <begin position="738"/>
        <end position="751"/>
    </location>
</feature>
<evidence type="ECO:0000256" key="2">
    <source>
        <dbReference type="ARBA" id="ARBA00022670"/>
    </source>
</evidence>
<dbReference type="OrthoDB" id="424753at2759"/>
<dbReference type="PRINTS" id="PR00704">
    <property type="entry name" value="CALPAIN"/>
</dbReference>
<accession>A0A9P6EIJ5</accession>
<evidence type="ECO:0000256" key="5">
    <source>
        <dbReference type="PIRSR" id="PIRSR622684-1"/>
    </source>
</evidence>
<dbReference type="PROSITE" id="PS50203">
    <property type="entry name" value="CALPAIN_CAT"/>
    <property type="match status" value="1"/>
</dbReference>
<evidence type="ECO:0000256" key="7">
    <source>
        <dbReference type="SAM" id="MobiDB-lite"/>
    </source>
</evidence>
<comment type="caution">
    <text evidence="6">Lacks conserved residue(s) required for the propagation of feature annotation.</text>
</comment>
<evidence type="ECO:0000256" key="4">
    <source>
        <dbReference type="ARBA" id="ARBA00022807"/>
    </source>
</evidence>
<organism evidence="9 10">
    <name type="scientific">Crepidotus variabilis</name>
    <dbReference type="NCBI Taxonomy" id="179855"/>
    <lineage>
        <taxon>Eukaryota</taxon>
        <taxon>Fungi</taxon>
        <taxon>Dikarya</taxon>
        <taxon>Basidiomycota</taxon>
        <taxon>Agaricomycotina</taxon>
        <taxon>Agaricomycetes</taxon>
        <taxon>Agaricomycetidae</taxon>
        <taxon>Agaricales</taxon>
        <taxon>Agaricineae</taxon>
        <taxon>Crepidotaceae</taxon>
        <taxon>Crepidotus</taxon>
    </lineage>
</organism>
<evidence type="ECO:0000256" key="6">
    <source>
        <dbReference type="PROSITE-ProRule" id="PRU00239"/>
    </source>
</evidence>
<evidence type="ECO:0000259" key="8">
    <source>
        <dbReference type="PROSITE" id="PS50203"/>
    </source>
</evidence>
<dbReference type="Proteomes" id="UP000807306">
    <property type="component" value="Unassembled WGS sequence"/>
</dbReference>
<feature type="region of interest" description="Disordered" evidence="7">
    <location>
        <begin position="683"/>
        <end position="793"/>
    </location>
</feature>
<dbReference type="EMBL" id="MU157845">
    <property type="protein sequence ID" value="KAF9529604.1"/>
    <property type="molecule type" value="Genomic_DNA"/>
</dbReference>
<name>A0A9P6EIJ5_9AGAR</name>
<dbReference type="InterPro" id="IPR001300">
    <property type="entry name" value="Peptidase_C2_calpain_cat"/>
</dbReference>
<protein>
    <recommendedName>
        <fullName evidence="8">Calpain catalytic domain-containing protein</fullName>
    </recommendedName>
</protein>
<keyword evidence="2" id="KW-0645">Protease</keyword>
<feature type="active site" evidence="5">
    <location>
        <position position="221"/>
    </location>
</feature>
<dbReference type="Gene3D" id="3.90.70.10">
    <property type="entry name" value="Cysteine proteinases"/>
    <property type="match status" value="1"/>
</dbReference>
<gene>
    <name evidence="9" type="ORF">CPB83DRAFT_852400</name>
</gene>
<keyword evidence="4" id="KW-0788">Thiol protease</keyword>
<dbReference type="SMART" id="SM00230">
    <property type="entry name" value="CysPc"/>
    <property type="match status" value="1"/>
</dbReference>
<dbReference type="SUPFAM" id="SSF54001">
    <property type="entry name" value="Cysteine proteinases"/>
    <property type="match status" value="1"/>
</dbReference>
<dbReference type="PANTHER" id="PTHR10183:SF379">
    <property type="entry name" value="CALPAIN-5"/>
    <property type="match status" value="1"/>
</dbReference>
<dbReference type="InterPro" id="IPR022684">
    <property type="entry name" value="Calpain_cysteine_protease"/>
</dbReference>
<comment type="similarity">
    <text evidence="1">Belongs to the peptidase C2 family.</text>
</comment>
<feature type="compositionally biased region" description="Pro residues" evidence="7">
    <location>
        <begin position="758"/>
        <end position="789"/>
    </location>
</feature>
<dbReference type="AlphaFoldDB" id="A0A9P6EIJ5"/>
<dbReference type="GO" id="GO:0004198">
    <property type="term" value="F:calcium-dependent cysteine-type endopeptidase activity"/>
    <property type="evidence" value="ECO:0007669"/>
    <property type="project" value="InterPro"/>
</dbReference>
<sequence>MFDSWSLVTTFGRLSVNDSAHSLAQRSRSRQESYNRAGLESEFFLHLRRQREDPIIMSEAGSTIHERPRQAHGHHNGNYNYAYNTPPPPLSPSARYAPMPPPPARQNTTPPKVERSSANIISYAQQQVGAPVTEGMLKAFDECRTTVERIATHCRTKNRKFRDVEFDLENDPNRCLHNLFEPSIFAGTSDVRRVTEIFDKPEFYGGTSKSAEVVQGAVEDCYLVSALSTMTSIDYLIQNLCVARDEEVGVYGFIFYRDCYWVPVVIDDLLFTRVPKYEQLTNAEKELYHFEKEKYNDQARKGAESLYFARPANGSQETWVPLVEKAYAKLHGDYASIMFGRTCDAIEDMTGGVSNLILSRDIFDKDKFWNEELLKANDDRLFGCWFKNLTGMRSGVKNASIDGLVGNLSHSVVKAVEIKGKRFVVLRDPWGDAGWDGAWSDGSKEWTKEWMDILPELGHSFGEKGQFIMEYKDFLTTWQEIQRTLIFDDSWVMSSQWLHISQPFPCMDAFSYGDLSFTFSLSKASPAVIVLSKYNLRYFKDIQGPCIWNMDFILAKEGDTEPLAESSYSFFYTRSVSVEVDLEPGNYVVLVRLDPVPVRDKDYFRKGLDNGWDRRKLARIMTQRAQGQSIAANYKPNPQLLPTPVDTILSSEKAKADKTTIDAIKSHSREVKPGESLTVTTTTTTTTVIQKSNAATEDPLSQRARPYPYSNNANNISAYRRPNNGWNAEPGWVGGVDQPPPLSAPASPPMTPNIRSPGPLPPGPLPSGSHPPLPPPLSPRPLSPPPLAPPLMTDMLEEDNSIVVGLKIYTQQETPTVICGRLKDSRQSGRFGSVRY</sequence>
<dbReference type="Pfam" id="PF00648">
    <property type="entry name" value="Peptidase_C2"/>
    <property type="match status" value="1"/>
</dbReference>
<proteinExistence type="inferred from homology"/>
<evidence type="ECO:0000313" key="9">
    <source>
        <dbReference type="EMBL" id="KAF9529604.1"/>
    </source>
</evidence>
<keyword evidence="3" id="KW-0378">Hydrolase</keyword>
<feature type="domain" description="Calpain catalytic" evidence="8">
    <location>
        <begin position="192"/>
        <end position="482"/>
    </location>
</feature>
<evidence type="ECO:0000313" key="10">
    <source>
        <dbReference type="Proteomes" id="UP000807306"/>
    </source>
</evidence>
<evidence type="ECO:0000256" key="3">
    <source>
        <dbReference type="ARBA" id="ARBA00022801"/>
    </source>
</evidence>
<evidence type="ECO:0000256" key="1">
    <source>
        <dbReference type="ARBA" id="ARBA00007623"/>
    </source>
</evidence>
<reference evidence="9" key="1">
    <citation type="submission" date="2020-11" db="EMBL/GenBank/DDBJ databases">
        <authorList>
            <consortium name="DOE Joint Genome Institute"/>
            <person name="Ahrendt S."/>
            <person name="Riley R."/>
            <person name="Andreopoulos W."/>
            <person name="Labutti K."/>
            <person name="Pangilinan J."/>
            <person name="Ruiz-Duenas F.J."/>
            <person name="Barrasa J.M."/>
            <person name="Sanchez-Garcia M."/>
            <person name="Camarero S."/>
            <person name="Miyauchi S."/>
            <person name="Serrano A."/>
            <person name="Linde D."/>
            <person name="Babiker R."/>
            <person name="Drula E."/>
            <person name="Ayuso-Fernandez I."/>
            <person name="Pacheco R."/>
            <person name="Padilla G."/>
            <person name="Ferreira P."/>
            <person name="Barriuso J."/>
            <person name="Kellner H."/>
            <person name="Castanera R."/>
            <person name="Alfaro M."/>
            <person name="Ramirez L."/>
            <person name="Pisabarro A.G."/>
            <person name="Kuo A."/>
            <person name="Tritt A."/>
            <person name="Lipzen A."/>
            <person name="He G."/>
            <person name="Yan M."/>
            <person name="Ng V."/>
            <person name="Cullen D."/>
            <person name="Martin F."/>
            <person name="Rosso M.-N."/>
            <person name="Henrissat B."/>
            <person name="Hibbett D."/>
            <person name="Martinez A.T."/>
            <person name="Grigoriev I.V."/>
        </authorList>
    </citation>
    <scope>NUCLEOTIDE SEQUENCE</scope>
    <source>
        <strain evidence="9">CBS 506.95</strain>
    </source>
</reference>
<dbReference type="GO" id="GO:0006508">
    <property type="term" value="P:proteolysis"/>
    <property type="evidence" value="ECO:0007669"/>
    <property type="project" value="UniProtKB-KW"/>
</dbReference>